<dbReference type="AlphaFoldDB" id="A0A8I6Y049"/>
<reference evidence="1" key="2">
    <citation type="submission" date="2020-10" db="EMBL/GenBank/DDBJ databases">
        <authorList>
            <person name="Scholz U."/>
            <person name="Mascher M."/>
            <person name="Fiebig A."/>
        </authorList>
    </citation>
    <scope>NUCLEOTIDE SEQUENCE [LARGE SCALE GENOMIC DNA]</scope>
    <source>
        <strain evidence="1">cv. Morex</strain>
    </source>
</reference>
<dbReference type="PANTHER" id="PTHR33085">
    <property type="entry name" value="OS12G0113100 PROTEIN-RELATED"/>
    <property type="match status" value="1"/>
</dbReference>
<keyword evidence="2" id="KW-1185">Reference proteome</keyword>
<dbReference type="Gramene" id="HORVU.MOREX.r3.5HG0535820.1">
    <property type="protein sequence ID" value="HORVU.MOREX.r3.5HG0535820.1.CDS1"/>
    <property type="gene ID" value="HORVU.MOREX.r3.5HG0535820"/>
</dbReference>
<evidence type="ECO:0000313" key="1">
    <source>
        <dbReference type="EnsemblPlants" id="HORVU.MOREX.r3.5HG0535820.1.CDS1"/>
    </source>
</evidence>
<dbReference type="Pfam" id="PF07893">
    <property type="entry name" value="DUF1668"/>
    <property type="match status" value="1"/>
</dbReference>
<sequence>MRTGHGIYRLDVDGLDSGDAAAVTGMDTAGRAFQQTIPPPCRLPEPVLRLGNSSVGSEANFAAVGSKIVVTGKTHRRYGNVIITLVYDTKTARLDIEEPPPASFNLLPWYHWRDCQRAVAVGNKLYMFDHGCSPPHYLYQRQGLEFQGGHFTQDEDETMLDMRGQTMKWTWKDGPWFPDQQDLRYVHPVQSLAVHPDGRTIFVSCFGDPNNQSEAPFTFSIDTEQDTQHGGGSSLRGDWSMPFQGRAYYDGHLDAWVGIRNISERPYLCSCDVPNLTDDHGDPQPETLPAPEWRTCKEELSFLKGASGRALVHTGRGRFCLVEATPVVPLEEGGEPSQCNRCTMYRGNEHLLHVTMFCAKHGKDGELVIAPCRPGSSYLVPNYAKNADENPPIAFWM</sequence>
<reference evidence="1" key="3">
    <citation type="submission" date="2022-01" db="UniProtKB">
        <authorList>
            <consortium name="EnsemblPlants"/>
        </authorList>
    </citation>
    <scope>IDENTIFICATION</scope>
    <source>
        <strain evidence="1">subsp. vulgare</strain>
    </source>
</reference>
<proteinExistence type="predicted"/>
<name>A0A8I6Y049_HORVV</name>
<dbReference type="PANTHER" id="PTHR33085:SF142">
    <property type="entry name" value="DUF1618 DOMAIN-CONTAINING PROTEIN"/>
    <property type="match status" value="1"/>
</dbReference>
<reference evidence="2" key="1">
    <citation type="journal article" date="2012" name="Nature">
        <title>A physical, genetic and functional sequence assembly of the barley genome.</title>
        <authorList>
            <consortium name="The International Barley Genome Sequencing Consortium"/>
            <person name="Mayer K.F."/>
            <person name="Waugh R."/>
            <person name="Brown J.W."/>
            <person name="Schulman A."/>
            <person name="Langridge P."/>
            <person name="Platzer M."/>
            <person name="Fincher G.B."/>
            <person name="Muehlbauer G.J."/>
            <person name="Sato K."/>
            <person name="Close T.J."/>
            <person name="Wise R.P."/>
            <person name="Stein N."/>
        </authorList>
    </citation>
    <scope>NUCLEOTIDE SEQUENCE [LARGE SCALE GENOMIC DNA]</scope>
    <source>
        <strain evidence="2">cv. Morex</strain>
    </source>
</reference>
<accession>A0A8I6Y049</accession>
<organism evidence="1 2">
    <name type="scientific">Hordeum vulgare subsp. vulgare</name>
    <name type="common">Domesticated barley</name>
    <dbReference type="NCBI Taxonomy" id="112509"/>
    <lineage>
        <taxon>Eukaryota</taxon>
        <taxon>Viridiplantae</taxon>
        <taxon>Streptophyta</taxon>
        <taxon>Embryophyta</taxon>
        <taxon>Tracheophyta</taxon>
        <taxon>Spermatophyta</taxon>
        <taxon>Magnoliopsida</taxon>
        <taxon>Liliopsida</taxon>
        <taxon>Poales</taxon>
        <taxon>Poaceae</taxon>
        <taxon>BOP clade</taxon>
        <taxon>Pooideae</taxon>
        <taxon>Triticodae</taxon>
        <taxon>Triticeae</taxon>
        <taxon>Hordeinae</taxon>
        <taxon>Hordeum</taxon>
    </lineage>
</organism>
<dbReference type="Proteomes" id="UP000011116">
    <property type="component" value="Chromosome 5H"/>
</dbReference>
<protein>
    <submittedName>
        <fullName evidence="1">Uncharacterized protein</fullName>
    </submittedName>
</protein>
<dbReference type="InterPro" id="IPR012871">
    <property type="entry name" value="DUF1668_ORYSA"/>
</dbReference>
<evidence type="ECO:0000313" key="2">
    <source>
        <dbReference type="Proteomes" id="UP000011116"/>
    </source>
</evidence>
<dbReference type="EnsemblPlants" id="HORVU.MOREX.r3.5HG0535820.1">
    <property type="protein sequence ID" value="HORVU.MOREX.r3.5HG0535820.1.CDS1"/>
    <property type="gene ID" value="HORVU.MOREX.r3.5HG0535820"/>
</dbReference>